<reference evidence="2" key="1">
    <citation type="journal article" date="2020" name="Nature">
        <title>Giant virus diversity and host interactions through global metagenomics.</title>
        <authorList>
            <person name="Schulz F."/>
            <person name="Roux S."/>
            <person name="Paez-Espino D."/>
            <person name="Jungbluth S."/>
            <person name="Walsh D.A."/>
            <person name="Denef V.J."/>
            <person name="McMahon K.D."/>
            <person name="Konstantinidis K.T."/>
            <person name="Eloe-Fadrosh E.A."/>
            <person name="Kyrpides N.C."/>
            <person name="Woyke T."/>
        </authorList>
    </citation>
    <scope>NUCLEOTIDE SEQUENCE</scope>
    <source>
        <strain evidence="2">GVMAG-M-3300023179-27</strain>
    </source>
</reference>
<feature type="region of interest" description="Disordered" evidence="1">
    <location>
        <begin position="91"/>
        <end position="112"/>
    </location>
</feature>
<dbReference type="AlphaFoldDB" id="A0A6C0EBR1"/>
<accession>A0A6C0EBR1</accession>
<dbReference type="EMBL" id="MN739778">
    <property type="protein sequence ID" value="QHT26051.1"/>
    <property type="molecule type" value="Genomic_DNA"/>
</dbReference>
<evidence type="ECO:0000313" key="2">
    <source>
        <dbReference type="EMBL" id="QHT26051.1"/>
    </source>
</evidence>
<protein>
    <submittedName>
        <fullName evidence="2">Uncharacterized protein</fullName>
    </submittedName>
</protein>
<organism evidence="2">
    <name type="scientific">viral metagenome</name>
    <dbReference type="NCBI Taxonomy" id="1070528"/>
    <lineage>
        <taxon>unclassified sequences</taxon>
        <taxon>metagenomes</taxon>
        <taxon>organismal metagenomes</taxon>
    </lineage>
</organism>
<evidence type="ECO:0000256" key="1">
    <source>
        <dbReference type="SAM" id="MobiDB-lite"/>
    </source>
</evidence>
<sequence>MQKPVFKDDEPVHLFIQKMQIYEYSLKKDRIELIKKFINEWTKGKFDALLRVNYVWENKLPSPRENSKLVKKYYDEITEEFKINYDFNAKSKKKTAETKSDSGSESEDEPMIPDKITTTQMIKFLSTMLKSIGYNIKKITHEKGNWYKIVNYKSY</sequence>
<proteinExistence type="predicted"/>
<name>A0A6C0EBR1_9ZZZZ</name>